<evidence type="ECO:0000313" key="2">
    <source>
        <dbReference type="EMBL" id="TMS37426.1"/>
    </source>
</evidence>
<protein>
    <submittedName>
        <fullName evidence="2">Uncharacterized protein</fullName>
    </submittedName>
</protein>
<accession>A0A4U8UVN6</accession>
<sequence>MSETADQVPARGLGRTIRRRVLHSKDPVHARHGKGRPDRPVRACPVPASSRLRNHHQQVAGTDATPRGLCFQGRQVWSHGQLYTAFSRVRNMASIKVLNTGSTHPGHIRNVVYHELLR</sequence>
<feature type="region of interest" description="Disordered" evidence="1">
    <location>
        <begin position="1"/>
        <end position="65"/>
    </location>
</feature>
<comment type="caution">
    <text evidence="2">The sequence shown here is derived from an EMBL/GenBank/DDBJ whole genome shotgun (WGS) entry which is preliminary data.</text>
</comment>
<proteinExistence type="predicted"/>
<reference evidence="2 3" key="2">
    <citation type="journal article" date="2019" name="G3 (Bethesda)">
        <title>Hybrid Assembly of the Genome of the Entomopathogenic Nematode Steinernema carpocapsae Identifies the X-Chromosome.</title>
        <authorList>
            <person name="Serra L."/>
            <person name="Macchietto M."/>
            <person name="Macias-Munoz A."/>
            <person name="McGill C.J."/>
            <person name="Rodriguez I.M."/>
            <person name="Rodriguez B."/>
            <person name="Murad R."/>
            <person name="Mortazavi A."/>
        </authorList>
    </citation>
    <scope>NUCLEOTIDE SEQUENCE [LARGE SCALE GENOMIC DNA]</scope>
    <source>
        <strain evidence="2 3">ALL</strain>
    </source>
</reference>
<feature type="compositionally biased region" description="Basic and acidic residues" evidence="1">
    <location>
        <begin position="23"/>
        <end position="41"/>
    </location>
</feature>
<organism evidence="2 3">
    <name type="scientific">Steinernema carpocapsae</name>
    <name type="common">Entomopathogenic nematode</name>
    <dbReference type="NCBI Taxonomy" id="34508"/>
    <lineage>
        <taxon>Eukaryota</taxon>
        <taxon>Metazoa</taxon>
        <taxon>Ecdysozoa</taxon>
        <taxon>Nematoda</taxon>
        <taxon>Chromadorea</taxon>
        <taxon>Rhabditida</taxon>
        <taxon>Tylenchina</taxon>
        <taxon>Panagrolaimomorpha</taxon>
        <taxon>Strongyloidoidea</taxon>
        <taxon>Steinernematidae</taxon>
        <taxon>Steinernema</taxon>
    </lineage>
</organism>
<dbReference type="Proteomes" id="UP000298663">
    <property type="component" value="Unassembled WGS sequence"/>
</dbReference>
<dbReference type="AlphaFoldDB" id="A0A4U8UVN6"/>
<evidence type="ECO:0000256" key="1">
    <source>
        <dbReference type="SAM" id="MobiDB-lite"/>
    </source>
</evidence>
<gene>
    <name evidence="2" type="ORF">L596_004361</name>
</gene>
<name>A0A4U8UVN6_STECR</name>
<dbReference type="OrthoDB" id="9997116at2759"/>
<reference evidence="2 3" key="1">
    <citation type="journal article" date="2015" name="Genome Biol.">
        <title>Comparative genomics of Steinernema reveals deeply conserved gene regulatory networks.</title>
        <authorList>
            <person name="Dillman A.R."/>
            <person name="Macchietto M."/>
            <person name="Porter C.F."/>
            <person name="Rogers A."/>
            <person name="Williams B."/>
            <person name="Antoshechkin I."/>
            <person name="Lee M.M."/>
            <person name="Goodwin Z."/>
            <person name="Lu X."/>
            <person name="Lewis E.E."/>
            <person name="Goodrich-Blair H."/>
            <person name="Stock S.P."/>
            <person name="Adams B.J."/>
            <person name="Sternberg P.W."/>
            <person name="Mortazavi A."/>
        </authorList>
    </citation>
    <scope>NUCLEOTIDE SEQUENCE [LARGE SCALE GENOMIC DNA]</scope>
    <source>
        <strain evidence="2 3">ALL</strain>
    </source>
</reference>
<dbReference type="EMBL" id="AZBU02000001">
    <property type="protein sequence ID" value="TMS37426.1"/>
    <property type="molecule type" value="Genomic_DNA"/>
</dbReference>
<evidence type="ECO:0000313" key="3">
    <source>
        <dbReference type="Proteomes" id="UP000298663"/>
    </source>
</evidence>
<keyword evidence="3" id="KW-1185">Reference proteome</keyword>